<dbReference type="AlphaFoldDB" id="A0A4R5D563"/>
<comment type="caution">
    <text evidence="1">The sequence shown here is derived from an EMBL/GenBank/DDBJ whole genome shotgun (WGS) entry which is preliminary data.</text>
</comment>
<name>A0A4R5D563_9ACTN</name>
<keyword evidence="2" id="KW-1185">Reference proteome</keyword>
<gene>
    <name evidence="1" type="ORF">E1269_16720</name>
</gene>
<accession>A0A4R5D563</accession>
<reference evidence="1 2" key="1">
    <citation type="submission" date="2019-03" db="EMBL/GenBank/DDBJ databases">
        <title>Draft genome sequences of novel Actinobacteria.</title>
        <authorList>
            <person name="Sahin N."/>
            <person name="Ay H."/>
            <person name="Saygin H."/>
        </authorList>
    </citation>
    <scope>NUCLEOTIDE SEQUENCE [LARGE SCALE GENOMIC DNA]</scope>
    <source>
        <strain evidence="1 2">5K138</strain>
    </source>
</reference>
<dbReference type="OrthoDB" id="3690969at2"/>
<protein>
    <recommendedName>
        <fullName evidence="3">Amidohydrolase-related domain-containing protein</fullName>
    </recommendedName>
</protein>
<dbReference type="Gene3D" id="3.20.20.140">
    <property type="entry name" value="Metal-dependent hydrolases"/>
    <property type="match status" value="1"/>
</dbReference>
<dbReference type="RefSeq" id="WP_131896532.1">
    <property type="nucleotide sequence ID" value="NZ_SMKZ01000023.1"/>
</dbReference>
<dbReference type="InParanoid" id="A0A4R5D563"/>
<dbReference type="EMBL" id="SMKZ01000023">
    <property type="protein sequence ID" value="TDE08572.1"/>
    <property type="molecule type" value="Genomic_DNA"/>
</dbReference>
<dbReference type="SUPFAM" id="SSF51556">
    <property type="entry name" value="Metallo-dependent hydrolases"/>
    <property type="match status" value="1"/>
</dbReference>
<dbReference type="Proteomes" id="UP000294739">
    <property type="component" value="Unassembled WGS sequence"/>
</dbReference>
<sequence length="242" mass="25106">MRVFDAHRVLGPVPGDLVASADTAGLLAELDHLGIDGAAVTPSSVLFGDPAHEQEGRSGPVPERLAVVPVVLPAVPGAGWPAEPEQVVAAAPVMVRTCPVRHRYALTGPIALRWWRELAAAGIPVALDANECGLERVAALAAQVPALRILVLSPGYRCLRELAELLQSRAGVHVETGTLAGAGAVEWLAGQAGAHRLVFGTGAPLWDDAGPRFQLDHLRLAAHDVELIAAGSFELLCAAGAT</sequence>
<evidence type="ECO:0000313" key="1">
    <source>
        <dbReference type="EMBL" id="TDE08572.1"/>
    </source>
</evidence>
<proteinExistence type="predicted"/>
<dbReference type="InterPro" id="IPR032466">
    <property type="entry name" value="Metal_Hydrolase"/>
</dbReference>
<organism evidence="1 2">
    <name type="scientific">Jiangella asiatica</name>
    <dbReference type="NCBI Taxonomy" id="2530372"/>
    <lineage>
        <taxon>Bacteria</taxon>
        <taxon>Bacillati</taxon>
        <taxon>Actinomycetota</taxon>
        <taxon>Actinomycetes</taxon>
        <taxon>Jiangellales</taxon>
        <taxon>Jiangellaceae</taxon>
        <taxon>Jiangella</taxon>
    </lineage>
</organism>
<evidence type="ECO:0008006" key="3">
    <source>
        <dbReference type="Google" id="ProtNLM"/>
    </source>
</evidence>
<evidence type="ECO:0000313" key="2">
    <source>
        <dbReference type="Proteomes" id="UP000294739"/>
    </source>
</evidence>